<keyword evidence="1" id="KW-0805">Transcription regulation</keyword>
<dbReference type="Proteomes" id="UP000818266">
    <property type="component" value="Unassembled WGS sequence"/>
</dbReference>
<dbReference type="PRINTS" id="PR00455">
    <property type="entry name" value="HTHTETR"/>
</dbReference>
<dbReference type="Gene3D" id="1.10.10.60">
    <property type="entry name" value="Homeodomain-like"/>
    <property type="match status" value="1"/>
</dbReference>
<dbReference type="PROSITE" id="PS50977">
    <property type="entry name" value="HTH_TETR_2"/>
    <property type="match status" value="1"/>
</dbReference>
<evidence type="ECO:0000313" key="6">
    <source>
        <dbReference type="EMBL" id="NHF62048.1"/>
    </source>
</evidence>
<evidence type="ECO:0000256" key="4">
    <source>
        <dbReference type="PROSITE-ProRule" id="PRU00335"/>
    </source>
</evidence>
<keyword evidence="3" id="KW-0804">Transcription</keyword>
<dbReference type="Pfam" id="PF00440">
    <property type="entry name" value="TetR_N"/>
    <property type="match status" value="1"/>
</dbReference>
<dbReference type="Pfam" id="PF17754">
    <property type="entry name" value="TetR_C_14"/>
    <property type="match status" value="1"/>
</dbReference>
<dbReference type="OrthoDB" id="956698at2"/>
<comment type="caution">
    <text evidence="6">The sequence shown here is derived from an EMBL/GenBank/DDBJ whole genome shotgun (WGS) entry which is preliminary data.</text>
</comment>
<reference evidence="6 7" key="1">
    <citation type="submission" date="2019-06" db="EMBL/GenBank/DDBJ databases">
        <authorList>
            <person name="De-Chao Zhang Q."/>
        </authorList>
    </citation>
    <scope>NUCLEOTIDE SEQUENCE [LARGE SCALE GENOMIC DNA]</scope>
    <source>
        <strain evidence="6 7">KN1116</strain>
    </source>
</reference>
<feature type="DNA-binding region" description="H-T-H motif" evidence="4">
    <location>
        <begin position="43"/>
        <end position="62"/>
    </location>
</feature>
<dbReference type="GO" id="GO:0000976">
    <property type="term" value="F:transcription cis-regulatory region binding"/>
    <property type="evidence" value="ECO:0007669"/>
    <property type="project" value="TreeGrafter"/>
</dbReference>
<dbReference type="InterPro" id="IPR023772">
    <property type="entry name" value="DNA-bd_HTH_TetR-type_CS"/>
</dbReference>
<feature type="domain" description="HTH tetR-type" evidence="5">
    <location>
        <begin position="20"/>
        <end position="80"/>
    </location>
</feature>
<dbReference type="NCBIfam" id="TIGR03968">
    <property type="entry name" value="mycofact_TetR"/>
    <property type="match status" value="1"/>
</dbReference>
<reference evidence="6 7" key="2">
    <citation type="submission" date="2020-03" db="EMBL/GenBank/DDBJ databases">
        <title>Chryseoglobus sp. isolated from a deep-sea seamount.</title>
        <authorList>
            <person name="Zhang D.-C."/>
        </authorList>
    </citation>
    <scope>NUCLEOTIDE SEQUENCE [LARGE SCALE GENOMIC DNA]</scope>
    <source>
        <strain evidence="6 7">KN1116</strain>
    </source>
</reference>
<dbReference type="SUPFAM" id="SSF46689">
    <property type="entry name" value="Homeodomain-like"/>
    <property type="match status" value="1"/>
</dbReference>
<dbReference type="GO" id="GO:0003700">
    <property type="term" value="F:DNA-binding transcription factor activity"/>
    <property type="evidence" value="ECO:0007669"/>
    <property type="project" value="TreeGrafter"/>
</dbReference>
<dbReference type="Gene3D" id="1.10.357.10">
    <property type="entry name" value="Tetracycline Repressor, domain 2"/>
    <property type="match status" value="1"/>
</dbReference>
<dbReference type="InterPro" id="IPR023851">
    <property type="entry name" value="Tscrpt_reg_TetR-type"/>
</dbReference>
<dbReference type="PANTHER" id="PTHR30055">
    <property type="entry name" value="HTH-TYPE TRANSCRIPTIONAL REGULATOR RUTR"/>
    <property type="match status" value="1"/>
</dbReference>
<evidence type="ECO:0000256" key="3">
    <source>
        <dbReference type="ARBA" id="ARBA00023163"/>
    </source>
</evidence>
<keyword evidence="2 4" id="KW-0238">DNA-binding</keyword>
<dbReference type="InterPro" id="IPR050109">
    <property type="entry name" value="HTH-type_TetR-like_transc_reg"/>
</dbReference>
<evidence type="ECO:0000256" key="1">
    <source>
        <dbReference type="ARBA" id="ARBA00023015"/>
    </source>
</evidence>
<organism evidence="6 7">
    <name type="scientific">Microcella pacifica</name>
    <dbReference type="NCBI Taxonomy" id="2591847"/>
    <lineage>
        <taxon>Bacteria</taxon>
        <taxon>Bacillati</taxon>
        <taxon>Actinomycetota</taxon>
        <taxon>Actinomycetes</taxon>
        <taxon>Micrococcales</taxon>
        <taxon>Microbacteriaceae</taxon>
        <taxon>Microcella</taxon>
    </lineage>
</organism>
<dbReference type="InterPro" id="IPR041347">
    <property type="entry name" value="MftR_C"/>
</dbReference>
<evidence type="ECO:0000256" key="2">
    <source>
        <dbReference type="ARBA" id="ARBA00023125"/>
    </source>
</evidence>
<dbReference type="PROSITE" id="PS01081">
    <property type="entry name" value="HTH_TETR_1"/>
    <property type="match status" value="1"/>
</dbReference>
<dbReference type="InterPro" id="IPR001647">
    <property type="entry name" value="HTH_TetR"/>
</dbReference>
<evidence type="ECO:0000259" key="5">
    <source>
        <dbReference type="PROSITE" id="PS50977"/>
    </source>
</evidence>
<dbReference type="RefSeq" id="WP_152582065.1">
    <property type="nucleotide sequence ID" value="NZ_VIKT02000003.1"/>
</dbReference>
<dbReference type="EMBL" id="VIKT02000003">
    <property type="protein sequence ID" value="NHF62048.1"/>
    <property type="molecule type" value="Genomic_DNA"/>
</dbReference>
<name>A0A9E5JKE0_9MICO</name>
<sequence length="209" mass="23726">MSEFVDAAANPVVRIGRHPATTHAEISHTGLRLFIERGFDQVTVDEIAAACGIGRRTFFRYFPSKNDLPWGQFDDMLRSMREHLDSLPRSVPLRDTLRIAIVVFNRTPPEELQYHRERMTLLLTVPSLVAHSTIRYESWRQVIADFVAERLDTSPSGLLPQTIGWVCLGVSIAAYEQWLKHEDASLSDLLDQGFLAARDLMLLDEPGPR</sequence>
<gene>
    <name evidence="6" type="primary">mftR</name>
    <name evidence="6" type="ORF">FK219_002140</name>
</gene>
<proteinExistence type="predicted"/>
<dbReference type="InterPro" id="IPR009057">
    <property type="entry name" value="Homeodomain-like_sf"/>
</dbReference>
<accession>A0A9E5JKE0</accession>
<protein>
    <submittedName>
        <fullName evidence="6">Mycofactocin system transcriptional regulator</fullName>
    </submittedName>
</protein>
<dbReference type="AlphaFoldDB" id="A0A9E5JKE0"/>
<evidence type="ECO:0000313" key="7">
    <source>
        <dbReference type="Proteomes" id="UP000818266"/>
    </source>
</evidence>
<dbReference type="PANTHER" id="PTHR30055:SF238">
    <property type="entry name" value="MYCOFACTOCIN BIOSYNTHESIS TRANSCRIPTIONAL REGULATOR MFTR-RELATED"/>
    <property type="match status" value="1"/>
</dbReference>
<keyword evidence="7" id="KW-1185">Reference proteome</keyword>